<evidence type="ECO:0000256" key="3">
    <source>
        <dbReference type="ARBA" id="ARBA00023027"/>
    </source>
</evidence>
<feature type="active site" description="Proton donor/acceptor" evidence="4">
    <location>
        <position position="80"/>
    </location>
</feature>
<dbReference type="SUPFAM" id="SSF53223">
    <property type="entry name" value="Aminoacid dehydrogenase-like, N-terminal domain"/>
    <property type="match status" value="1"/>
</dbReference>
<protein>
    <submittedName>
        <fullName evidence="8">Glu/Leu/Phe/Val dehydrogenase</fullName>
    </submittedName>
</protein>
<dbReference type="GO" id="GO:0000166">
    <property type="term" value="F:nucleotide binding"/>
    <property type="evidence" value="ECO:0007669"/>
    <property type="project" value="UniProtKB-KW"/>
</dbReference>
<evidence type="ECO:0000313" key="9">
    <source>
        <dbReference type="Proteomes" id="UP000431744"/>
    </source>
</evidence>
<organism evidence="8 9">
    <name type="scientific">Pseudoclavibacter endophyticus</name>
    <dbReference type="NCBI Taxonomy" id="1778590"/>
    <lineage>
        <taxon>Bacteria</taxon>
        <taxon>Bacillati</taxon>
        <taxon>Actinomycetota</taxon>
        <taxon>Actinomycetes</taxon>
        <taxon>Micrococcales</taxon>
        <taxon>Microbacteriaceae</taxon>
        <taxon>Pseudoclavibacter</taxon>
    </lineage>
</organism>
<dbReference type="AlphaFoldDB" id="A0A6H9WHU1"/>
<dbReference type="PANTHER" id="PTHR42722:SF1">
    <property type="entry name" value="VALINE DEHYDROGENASE"/>
    <property type="match status" value="1"/>
</dbReference>
<sequence length="372" mass="38179">MSIEQVISEWEGQVGCVGFDHETGAFFSIAIHSRALGPAAGGTRAMRYAGFDEALRDATRLAGAMTLKMAIAGLPMGGGKSVIALPAPRNELSEATWRRILEVHAENLATLAGQYWTGPDVGTSAADMDVLHERSGGFAFGRTEAAGGPGSSAPETAHGVHVAIHAAIREAGFDDLEGRRVLVQGLGAVGYDLAARVAADGARVIATDLDAARCERARRELGAEIIEGDAVLATPCDVFAPCATGGVITAGVAAELPARVIAGAANNVLDAPSTADALARRRIVFAPDFVANGGGGIHLVGREVLGWSPDEVAAHVEGIGTTLSEVFELARHDGVSTERAARMLAQQRFEAPIAAPAAPSASTGRAAPALAE</sequence>
<dbReference type="SUPFAM" id="SSF51735">
    <property type="entry name" value="NAD(P)-binding Rossmann-fold domains"/>
    <property type="match status" value="1"/>
</dbReference>
<proteinExistence type="inferred from homology"/>
<reference evidence="8 9" key="1">
    <citation type="submission" date="2019-09" db="EMBL/GenBank/DDBJ databases">
        <title>Phylogeny of genus Pseudoclavibacter and closely related genus.</title>
        <authorList>
            <person name="Li Y."/>
        </authorList>
    </citation>
    <scope>NUCLEOTIDE SEQUENCE [LARGE SCALE GENOMIC DNA]</scope>
    <source>
        <strain evidence="8 9">EGI 60007</strain>
    </source>
</reference>
<dbReference type="Pfam" id="PF00208">
    <property type="entry name" value="ELFV_dehydrog"/>
    <property type="match status" value="2"/>
</dbReference>
<evidence type="ECO:0000256" key="1">
    <source>
        <dbReference type="ARBA" id="ARBA00006382"/>
    </source>
</evidence>
<evidence type="ECO:0000313" key="8">
    <source>
        <dbReference type="EMBL" id="KAB1648863.1"/>
    </source>
</evidence>
<dbReference type="InterPro" id="IPR036291">
    <property type="entry name" value="NAD(P)-bd_dom_sf"/>
</dbReference>
<dbReference type="PANTHER" id="PTHR42722">
    <property type="entry name" value="LEUCINE DEHYDROGENASE"/>
    <property type="match status" value="1"/>
</dbReference>
<evidence type="ECO:0000256" key="5">
    <source>
        <dbReference type="PIRSR" id="PIRSR000188-2"/>
    </source>
</evidence>
<dbReference type="InterPro" id="IPR016211">
    <property type="entry name" value="Glu/Phe/Leu/Val/Trp_DH_bac/arc"/>
</dbReference>
<evidence type="ECO:0000256" key="2">
    <source>
        <dbReference type="ARBA" id="ARBA00023002"/>
    </source>
</evidence>
<dbReference type="GO" id="GO:0006520">
    <property type="term" value="P:amino acid metabolic process"/>
    <property type="evidence" value="ECO:0007669"/>
    <property type="project" value="InterPro"/>
</dbReference>
<keyword evidence="5" id="KW-0547">Nucleotide-binding</keyword>
<dbReference type="Gene3D" id="3.40.50.720">
    <property type="entry name" value="NAD(P)-binding Rossmann-like Domain"/>
    <property type="match status" value="1"/>
</dbReference>
<comment type="similarity">
    <text evidence="1 6">Belongs to the Glu/Leu/Phe/Val dehydrogenases family.</text>
</comment>
<dbReference type="PIRSF" id="PIRSF000188">
    <property type="entry name" value="Phe_leu_dh"/>
    <property type="match status" value="1"/>
</dbReference>
<gene>
    <name evidence="8" type="ORF">F8O04_00730</name>
</gene>
<keyword evidence="2 6" id="KW-0560">Oxidoreductase</keyword>
<dbReference type="SMART" id="SM00839">
    <property type="entry name" value="ELFV_dehydrog"/>
    <property type="match status" value="1"/>
</dbReference>
<dbReference type="Pfam" id="PF02812">
    <property type="entry name" value="ELFV_dehydrog_N"/>
    <property type="match status" value="1"/>
</dbReference>
<evidence type="ECO:0000259" key="7">
    <source>
        <dbReference type="SMART" id="SM00839"/>
    </source>
</evidence>
<dbReference type="InterPro" id="IPR046346">
    <property type="entry name" value="Aminoacid_DH-like_N_sf"/>
</dbReference>
<dbReference type="PRINTS" id="PR00082">
    <property type="entry name" value="GLFDHDRGNASE"/>
</dbReference>
<dbReference type="InterPro" id="IPR006097">
    <property type="entry name" value="Glu/Leu/Phe/Val/Trp_DH_dimer"/>
</dbReference>
<dbReference type="EMBL" id="WBJY01000001">
    <property type="protein sequence ID" value="KAB1648863.1"/>
    <property type="molecule type" value="Genomic_DNA"/>
</dbReference>
<dbReference type="GO" id="GO:0016639">
    <property type="term" value="F:oxidoreductase activity, acting on the CH-NH2 group of donors, NAD or NADP as acceptor"/>
    <property type="evidence" value="ECO:0007669"/>
    <property type="project" value="InterPro"/>
</dbReference>
<dbReference type="CDD" id="cd01075">
    <property type="entry name" value="NAD_bind_Leu_Phe_Val_DH"/>
    <property type="match status" value="1"/>
</dbReference>
<dbReference type="Proteomes" id="UP000431744">
    <property type="component" value="Unassembled WGS sequence"/>
</dbReference>
<name>A0A6H9WHU1_9MICO</name>
<feature type="domain" description="Glutamate/phenylalanine/leucine/valine/L-tryptophan dehydrogenase C-terminal" evidence="7">
    <location>
        <begin position="150"/>
        <end position="357"/>
    </location>
</feature>
<evidence type="ECO:0000256" key="4">
    <source>
        <dbReference type="PIRSR" id="PIRSR000188-1"/>
    </source>
</evidence>
<dbReference type="Gene3D" id="3.40.50.10860">
    <property type="entry name" value="Leucine Dehydrogenase, chain A, domain 1"/>
    <property type="match status" value="1"/>
</dbReference>
<dbReference type="InterPro" id="IPR006095">
    <property type="entry name" value="Glu/Leu/Phe/Val/Trp_DH"/>
</dbReference>
<feature type="binding site" evidence="5">
    <location>
        <begin position="185"/>
        <end position="190"/>
    </location>
    <ligand>
        <name>NAD(+)</name>
        <dbReference type="ChEBI" id="CHEBI:57540"/>
    </ligand>
</feature>
<accession>A0A6H9WHU1</accession>
<comment type="caution">
    <text evidence="8">The sequence shown here is derived from an EMBL/GenBank/DDBJ whole genome shotgun (WGS) entry which is preliminary data.</text>
</comment>
<dbReference type="InterPro" id="IPR006096">
    <property type="entry name" value="Glu/Leu/Phe/Val/Trp_DH_C"/>
</dbReference>
<evidence type="ECO:0000256" key="6">
    <source>
        <dbReference type="RuleBase" id="RU004417"/>
    </source>
</evidence>
<keyword evidence="9" id="KW-1185">Reference proteome</keyword>
<dbReference type="RefSeq" id="WP_158027417.1">
    <property type="nucleotide sequence ID" value="NZ_BMHG01000001.1"/>
</dbReference>
<dbReference type="OrthoDB" id="9803297at2"/>
<keyword evidence="3 5" id="KW-0520">NAD</keyword>